<keyword evidence="18" id="KW-1185">Reference proteome</keyword>
<dbReference type="InterPro" id="IPR018117">
    <property type="entry name" value="C5_DNA_meth_AS"/>
</dbReference>
<dbReference type="PROSITE" id="PS00764">
    <property type="entry name" value="ENDONUCLEASE_III_1"/>
    <property type="match status" value="1"/>
</dbReference>
<evidence type="ECO:0000256" key="2">
    <source>
        <dbReference type="ARBA" id="ARBA00008343"/>
    </source>
</evidence>
<dbReference type="Proteomes" id="UP000265719">
    <property type="component" value="Chromosome"/>
</dbReference>
<dbReference type="PRINTS" id="PR00105">
    <property type="entry name" value="C5METTRFRASE"/>
</dbReference>
<evidence type="ECO:0000256" key="11">
    <source>
        <dbReference type="ARBA" id="ARBA00023014"/>
    </source>
</evidence>
<protein>
    <recommendedName>
        <fullName evidence="16">Cytosine-specific methyltransferase</fullName>
        <ecNumber evidence="16">2.1.1.37</ecNumber>
    </recommendedName>
</protein>
<evidence type="ECO:0000256" key="12">
    <source>
        <dbReference type="ARBA" id="ARBA00023204"/>
    </source>
</evidence>
<evidence type="ECO:0000256" key="5">
    <source>
        <dbReference type="ARBA" id="ARBA00022691"/>
    </source>
</evidence>
<dbReference type="Gene3D" id="3.90.120.10">
    <property type="entry name" value="DNA Methylase, subunit A, domain 2"/>
    <property type="match status" value="1"/>
</dbReference>
<dbReference type="SUPFAM" id="SSF53335">
    <property type="entry name" value="S-adenosyl-L-methionine-dependent methyltransferases"/>
    <property type="match status" value="1"/>
</dbReference>
<dbReference type="GO" id="GO:0009307">
    <property type="term" value="P:DNA restriction-modification system"/>
    <property type="evidence" value="ECO:0007669"/>
    <property type="project" value="UniProtKB-KW"/>
</dbReference>
<proteinExistence type="inferred from homology"/>
<gene>
    <name evidence="17" type="primary">dcm</name>
    <name evidence="17" type="ORF">NI17_019075</name>
</gene>
<dbReference type="PANTHER" id="PTHR10629:SF52">
    <property type="entry name" value="DNA (CYTOSINE-5)-METHYLTRANSFERASE 1"/>
    <property type="match status" value="1"/>
</dbReference>
<dbReference type="GO" id="GO:0051536">
    <property type="term" value="F:iron-sulfur cluster binding"/>
    <property type="evidence" value="ECO:0007669"/>
    <property type="project" value="UniProtKB-KW"/>
</dbReference>
<dbReference type="GO" id="GO:0003677">
    <property type="term" value="F:DNA binding"/>
    <property type="evidence" value="ECO:0007669"/>
    <property type="project" value="TreeGrafter"/>
</dbReference>
<evidence type="ECO:0000256" key="9">
    <source>
        <dbReference type="ARBA" id="ARBA00022801"/>
    </source>
</evidence>
<dbReference type="PANTHER" id="PTHR10629">
    <property type="entry name" value="CYTOSINE-SPECIFIC METHYLTRANSFERASE"/>
    <property type="match status" value="1"/>
</dbReference>
<keyword evidence="4 14" id="KW-0808">Transferase</keyword>
<keyword evidence="9" id="KW-0378">Hydrolase</keyword>
<evidence type="ECO:0000256" key="10">
    <source>
        <dbReference type="ARBA" id="ARBA00023004"/>
    </source>
</evidence>
<dbReference type="GO" id="GO:0046872">
    <property type="term" value="F:metal ion binding"/>
    <property type="evidence" value="ECO:0007669"/>
    <property type="project" value="UniProtKB-KW"/>
</dbReference>
<keyword evidence="8" id="KW-0227">DNA damage</keyword>
<evidence type="ECO:0000256" key="3">
    <source>
        <dbReference type="ARBA" id="ARBA00022603"/>
    </source>
</evidence>
<dbReference type="InterPro" id="IPR004035">
    <property type="entry name" value="Endouclease-III_FeS-bd_BS"/>
</dbReference>
<organism evidence="17 18">
    <name type="scientific">Thermobifida halotolerans</name>
    <dbReference type="NCBI Taxonomy" id="483545"/>
    <lineage>
        <taxon>Bacteria</taxon>
        <taxon>Bacillati</taxon>
        <taxon>Actinomycetota</taxon>
        <taxon>Actinomycetes</taxon>
        <taxon>Streptosporangiales</taxon>
        <taxon>Nocardiopsidaceae</taxon>
        <taxon>Thermobifida</taxon>
    </lineage>
</organism>
<comment type="similarity">
    <text evidence="2">Belongs to the Nth/MutY family.</text>
</comment>
<evidence type="ECO:0000313" key="18">
    <source>
        <dbReference type="Proteomes" id="UP000265719"/>
    </source>
</evidence>
<dbReference type="InterPro" id="IPR001525">
    <property type="entry name" value="C5_MeTfrase"/>
</dbReference>
<keyword evidence="12" id="KW-0234">DNA repair</keyword>
<evidence type="ECO:0000256" key="8">
    <source>
        <dbReference type="ARBA" id="ARBA00022763"/>
    </source>
</evidence>
<comment type="similarity">
    <text evidence="14 15">Belongs to the class I-like SAM-binding methyltransferase superfamily. C5-methyltransferase family.</text>
</comment>
<evidence type="ECO:0000256" key="13">
    <source>
        <dbReference type="ARBA" id="ARBA00023295"/>
    </source>
</evidence>
<dbReference type="REBASE" id="613213">
    <property type="entry name" value="M.Tha44931ORF19075P"/>
</dbReference>
<dbReference type="EC" id="2.1.1.37" evidence="16"/>
<dbReference type="Gene3D" id="1.10.1670.10">
    <property type="entry name" value="Helix-hairpin-Helix base-excision DNA repair enzymes (C-terminal)"/>
    <property type="match status" value="1"/>
</dbReference>
<name>A0AA97M1X7_9ACTN</name>
<evidence type="ECO:0000256" key="7">
    <source>
        <dbReference type="ARBA" id="ARBA00022747"/>
    </source>
</evidence>
<comment type="cofactor">
    <cofactor evidence="1">
        <name>[4Fe-4S] cluster</name>
        <dbReference type="ChEBI" id="CHEBI:49883"/>
    </cofactor>
</comment>
<dbReference type="NCBIfam" id="TIGR00675">
    <property type="entry name" value="dcm"/>
    <property type="match status" value="1"/>
</dbReference>
<dbReference type="GO" id="GO:0044027">
    <property type="term" value="P:negative regulation of gene expression via chromosomal CpG island methylation"/>
    <property type="evidence" value="ECO:0007669"/>
    <property type="project" value="TreeGrafter"/>
</dbReference>
<dbReference type="PROSITE" id="PS00094">
    <property type="entry name" value="C5_MTASE_1"/>
    <property type="match status" value="1"/>
</dbReference>
<comment type="catalytic activity">
    <reaction evidence="16">
        <text>a 2'-deoxycytidine in DNA + S-adenosyl-L-methionine = a 5-methyl-2'-deoxycytidine in DNA + S-adenosyl-L-homocysteine + H(+)</text>
        <dbReference type="Rhea" id="RHEA:13681"/>
        <dbReference type="Rhea" id="RHEA-COMP:11369"/>
        <dbReference type="Rhea" id="RHEA-COMP:11370"/>
        <dbReference type="ChEBI" id="CHEBI:15378"/>
        <dbReference type="ChEBI" id="CHEBI:57856"/>
        <dbReference type="ChEBI" id="CHEBI:59789"/>
        <dbReference type="ChEBI" id="CHEBI:85452"/>
        <dbReference type="ChEBI" id="CHEBI:85454"/>
        <dbReference type="EC" id="2.1.1.37"/>
    </reaction>
</comment>
<evidence type="ECO:0000256" key="16">
    <source>
        <dbReference type="RuleBase" id="RU000417"/>
    </source>
</evidence>
<dbReference type="AlphaFoldDB" id="A0AA97M1X7"/>
<evidence type="ECO:0000313" key="17">
    <source>
        <dbReference type="EMBL" id="UOE22146.1"/>
    </source>
</evidence>
<dbReference type="PROSITE" id="PS51679">
    <property type="entry name" value="SAM_MT_C5"/>
    <property type="match status" value="1"/>
</dbReference>
<keyword evidence="10" id="KW-0408">Iron</keyword>
<accession>A0AA97M1X7</accession>
<dbReference type="KEGG" id="thao:NI17_019075"/>
<keyword evidence="5 14" id="KW-0949">S-adenosyl-L-methionine</keyword>
<keyword evidence="3 14" id="KW-0489">Methyltransferase</keyword>
<reference evidence="17" key="1">
    <citation type="submission" date="2020-10" db="EMBL/GenBank/DDBJ databases">
        <title>De novo genome project of the cellulose decomposer Thermobifida halotolerans type strain.</title>
        <authorList>
            <person name="Nagy I."/>
            <person name="Horvath B."/>
            <person name="Kukolya J."/>
            <person name="Nagy I."/>
            <person name="Orsini M."/>
        </authorList>
    </citation>
    <scope>NUCLEOTIDE SEQUENCE</scope>
    <source>
        <strain evidence="17">DSM 44931</strain>
    </source>
</reference>
<dbReference type="GO" id="GO:0032259">
    <property type="term" value="P:methylation"/>
    <property type="evidence" value="ECO:0007669"/>
    <property type="project" value="UniProtKB-KW"/>
</dbReference>
<evidence type="ECO:0000256" key="4">
    <source>
        <dbReference type="ARBA" id="ARBA00022679"/>
    </source>
</evidence>
<evidence type="ECO:0000256" key="14">
    <source>
        <dbReference type="PROSITE-ProRule" id="PRU01016"/>
    </source>
</evidence>
<dbReference type="GO" id="GO:0003886">
    <property type="term" value="F:DNA (cytosine-5-)-methyltransferase activity"/>
    <property type="evidence" value="ECO:0007669"/>
    <property type="project" value="UniProtKB-EC"/>
</dbReference>
<evidence type="ECO:0000256" key="15">
    <source>
        <dbReference type="RuleBase" id="RU000416"/>
    </source>
</evidence>
<dbReference type="GO" id="GO:0016798">
    <property type="term" value="F:hydrolase activity, acting on glycosyl bonds"/>
    <property type="evidence" value="ECO:0007669"/>
    <property type="project" value="UniProtKB-KW"/>
</dbReference>
<keyword evidence="7" id="KW-0680">Restriction system</keyword>
<evidence type="ECO:0000256" key="1">
    <source>
        <dbReference type="ARBA" id="ARBA00001966"/>
    </source>
</evidence>
<feature type="active site" evidence="14">
    <location>
        <position position="125"/>
    </location>
</feature>
<dbReference type="EMBL" id="CP063196">
    <property type="protein sequence ID" value="UOE22146.1"/>
    <property type="molecule type" value="Genomic_DNA"/>
</dbReference>
<keyword evidence="13" id="KW-0326">Glycosidase</keyword>
<dbReference type="InterPro" id="IPR023170">
    <property type="entry name" value="HhH_base_excis_C"/>
</dbReference>
<dbReference type="GO" id="GO:0006281">
    <property type="term" value="P:DNA repair"/>
    <property type="evidence" value="ECO:0007669"/>
    <property type="project" value="UniProtKB-KW"/>
</dbReference>
<dbReference type="Gene3D" id="3.40.50.150">
    <property type="entry name" value="Vaccinia Virus protein VP39"/>
    <property type="match status" value="1"/>
</dbReference>
<keyword evidence="11" id="KW-0411">Iron-sulfur</keyword>
<evidence type="ECO:0000256" key="6">
    <source>
        <dbReference type="ARBA" id="ARBA00022723"/>
    </source>
</evidence>
<keyword evidence="6" id="KW-0479">Metal-binding</keyword>
<dbReference type="Pfam" id="PF00145">
    <property type="entry name" value="DNA_methylase"/>
    <property type="match status" value="1"/>
</dbReference>
<sequence length="631" mass="71605">MPDEEARVSFYGVKLHRSDVLQLGEHPEACTEETFLTWCEERIRAGAPLAVDLFSGAGGLSLGLENAGWTVAASVDFDQRALETHRANFPGLALKVDLGEPEQRERLITLFRQTSIDLIAGGPPCQPFSRAGRSKIRSLVEAGARDPEDLRKELWRAFLDVVVQVGPRAVLMENVPDMALGDDFRVVRTITESLENNGYFVQVRLVDAWRYGVPQHRKRLILLARRDSENFDWPEQTTPVYLNEAISDLPELPEDNPVGARELPYTPPEEPSQFVRFMRKEVTESNVVHDHMTRPVRPDDLEVFKLMTHETLYSDIPENLRRYRADSFDDKYKRLDGNSFSRAITAHIAKDGYWYIHPEQHRTLTVREAARIQTFPDHFRFAGTRSDAFRQIGNAVPPRLGEAAATVVRPSPGGKPVRNTWLELHRELVDWGLRQRNVRSWFLYPGPDVKQAVALVVSLVGPERTETHNLGWLLERLRGKVRITAEEFRILRDTVRNDRTKERLKQIEKATAEEGVWGDTDKLVGVLGLKPAEKALFRLLMGEDVMLAGQGPLRSAARVFGSMSDQINRLTDGRVEIARLIGGGEDAPVRMAALRHLSYTNCLPKKPLCSGCPLQNWCRFAERNRSPETLY</sequence>
<dbReference type="InterPro" id="IPR050390">
    <property type="entry name" value="C5-Methyltransferase"/>
</dbReference>
<dbReference type="InterPro" id="IPR029063">
    <property type="entry name" value="SAM-dependent_MTases_sf"/>
</dbReference>